<accession>A0A0E0LRP7</accession>
<evidence type="ECO:0000313" key="1">
    <source>
        <dbReference type="EnsemblPlants" id="OPUNC08G04090.1"/>
    </source>
</evidence>
<dbReference type="EnsemblPlants" id="OPUNC08G04090.1">
    <property type="protein sequence ID" value="OPUNC08G04090.1"/>
    <property type="gene ID" value="OPUNC08G04090"/>
</dbReference>
<keyword evidence="2" id="KW-1185">Reference proteome</keyword>
<sequence>MGPVLLLCPGRICISDGGSHELFPECSVSACFLPAGGSVSPRRAELYDRMMRDLDELAAEHLHVAQFSRYLNTYIIVM</sequence>
<dbReference type="Proteomes" id="UP000026962">
    <property type="component" value="Chromosome 8"/>
</dbReference>
<evidence type="ECO:0000313" key="2">
    <source>
        <dbReference type="Proteomes" id="UP000026962"/>
    </source>
</evidence>
<organism evidence="1">
    <name type="scientific">Oryza punctata</name>
    <name type="common">Red rice</name>
    <dbReference type="NCBI Taxonomy" id="4537"/>
    <lineage>
        <taxon>Eukaryota</taxon>
        <taxon>Viridiplantae</taxon>
        <taxon>Streptophyta</taxon>
        <taxon>Embryophyta</taxon>
        <taxon>Tracheophyta</taxon>
        <taxon>Spermatophyta</taxon>
        <taxon>Magnoliopsida</taxon>
        <taxon>Liliopsida</taxon>
        <taxon>Poales</taxon>
        <taxon>Poaceae</taxon>
        <taxon>BOP clade</taxon>
        <taxon>Oryzoideae</taxon>
        <taxon>Oryzeae</taxon>
        <taxon>Oryzinae</taxon>
        <taxon>Oryza</taxon>
    </lineage>
</organism>
<dbReference type="AlphaFoldDB" id="A0A0E0LRP7"/>
<protein>
    <submittedName>
        <fullName evidence="1">Uncharacterized protein</fullName>
    </submittedName>
</protein>
<reference evidence="1" key="1">
    <citation type="submission" date="2015-04" db="UniProtKB">
        <authorList>
            <consortium name="EnsemblPlants"/>
        </authorList>
    </citation>
    <scope>IDENTIFICATION</scope>
</reference>
<name>A0A0E0LRP7_ORYPU</name>
<reference evidence="1" key="2">
    <citation type="submission" date="2018-05" db="EMBL/GenBank/DDBJ databases">
        <title>OpunRS2 (Oryza punctata Reference Sequence Version 2).</title>
        <authorList>
            <person name="Zhang J."/>
            <person name="Kudrna D."/>
            <person name="Lee S."/>
            <person name="Talag J."/>
            <person name="Welchert J."/>
            <person name="Wing R.A."/>
        </authorList>
    </citation>
    <scope>NUCLEOTIDE SEQUENCE [LARGE SCALE GENOMIC DNA]</scope>
</reference>
<dbReference type="Gramene" id="OPUNC08G04090.1">
    <property type="protein sequence ID" value="OPUNC08G04090.1"/>
    <property type="gene ID" value="OPUNC08G04090"/>
</dbReference>
<dbReference type="HOGENOM" id="CLU_2626258_0_0_1"/>
<proteinExistence type="predicted"/>